<name>A0ABX9XD19_9PSED</name>
<proteinExistence type="predicted"/>
<dbReference type="EMBL" id="RKKU01000038">
    <property type="protein sequence ID" value="ROZ80756.1"/>
    <property type="molecule type" value="Genomic_DNA"/>
</dbReference>
<organism evidence="1 2">
    <name type="scientific">Pseudomonas neustonica</name>
    <dbReference type="NCBI Taxonomy" id="2487346"/>
    <lineage>
        <taxon>Bacteria</taxon>
        <taxon>Pseudomonadati</taxon>
        <taxon>Pseudomonadota</taxon>
        <taxon>Gammaproteobacteria</taxon>
        <taxon>Pseudomonadales</taxon>
        <taxon>Pseudomonadaceae</taxon>
        <taxon>Pseudomonas</taxon>
    </lineage>
</organism>
<gene>
    <name evidence="1" type="ORF">EF096_19005</name>
</gene>
<evidence type="ECO:0000313" key="1">
    <source>
        <dbReference type="EMBL" id="ROZ80756.1"/>
    </source>
</evidence>
<dbReference type="Proteomes" id="UP000275199">
    <property type="component" value="Unassembled WGS sequence"/>
</dbReference>
<accession>A0ABX9XD19</accession>
<keyword evidence="2" id="KW-1185">Reference proteome</keyword>
<reference evidence="1 2" key="1">
    <citation type="submission" date="2018-11" db="EMBL/GenBank/DDBJ databases">
        <authorList>
            <person name="Jang G.I."/>
            <person name="Hwang C.Y."/>
        </authorList>
    </citation>
    <scope>NUCLEOTIDE SEQUENCE [LARGE SCALE GENOMIC DNA]</scope>
    <source>
        <strain evidence="1 2">SSM26</strain>
    </source>
</reference>
<protein>
    <submittedName>
        <fullName evidence="1">Uncharacterized protein</fullName>
    </submittedName>
</protein>
<evidence type="ECO:0000313" key="2">
    <source>
        <dbReference type="Proteomes" id="UP000275199"/>
    </source>
</evidence>
<dbReference type="RefSeq" id="WP_123891313.1">
    <property type="nucleotide sequence ID" value="NZ_RKKU01000038.1"/>
</dbReference>
<comment type="caution">
    <text evidence="1">The sequence shown here is derived from an EMBL/GenBank/DDBJ whole genome shotgun (WGS) entry which is preliminary data.</text>
</comment>
<sequence>MKHERISRELDLGLKKHTIDGVEKISEHLDVHPISVLVASYLRDQPEMTVQTLLKRIKSDLDSNSDSNSDG</sequence>